<dbReference type="PANTHER" id="PTHR33164:SF57">
    <property type="entry name" value="MARR-FAMILY TRANSCRIPTIONAL REGULATOR"/>
    <property type="match status" value="1"/>
</dbReference>
<dbReference type="GO" id="GO:0003677">
    <property type="term" value="F:DNA binding"/>
    <property type="evidence" value="ECO:0007669"/>
    <property type="project" value="UniProtKB-KW"/>
</dbReference>
<dbReference type="SUPFAM" id="SSF46785">
    <property type="entry name" value="Winged helix' DNA-binding domain"/>
    <property type="match status" value="1"/>
</dbReference>
<evidence type="ECO:0000313" key="3">
    <source>
        <dbReference type="Proteomes" id="UP001320691"/>
    </source>
</evidence>
<dbReference type="InterPro" id="IPR036390">
    <property type="entry name" value="WH_DNA-bd_sf"/>
</dbReference>
<gene>
    <name evidence="2" type="ORF">M2412_001010</name>
</gene>
<dbReference type="PROSITE" id="PS50995">
    <property type="entry name" value="HTH_MARR_2"/>
    <property type="match status" value="1"/>
</dbReference>
<protein>
    <submittedName>
        <fullName evidence="2">DNA-binding MarR family transcriptional regulator</fullName>
    </submittedName>
</protein>
<dbReference type="GO" id="GO:0006950">
    <property type="term" value="P:response to stress"/>
    <property type="evidence" value="ECO:0007669"/>
    <property type="project" value="TreeGrafter"/>
</dbReference>
<dbReference type="PANTHER" id="PTHR33164">
    <property type="entry name" value="TRANSCRIPTIONAL REGULATOR, MARR FAMILY"/>
    <property type="match status" value="1"/>
</dbReference>
<evidence type="ECO:0000313" key="2">
    <source>
        <dbReference type="EMBL" id="MCS4279043.1"/>
    </source>
</evidence>
<dbReference type="InterPro" id="IPR000835">
    <property type="entry name" value="HTH_MarR-typ"/>
</dbReference>
<dbReference type="Proteomes" id="UP001320691">
    <property type="component" value="Unassembled WGS sequence"/>
</dbReference>
<dbReference type="RefSeq" id="WP_259259805.1">
    <property type="nucleotide sequence ID" value="NZ_JANUEK010000002.1"/>
</dbReference>
<dbReference type="SMART" id="SM00347">
    <property type="entry name" value="HTH_MARR"/>
    <property type="match status" value="1"/>
</dbReference>
<dbReference type="Gene3D" id="1.10.10.10">
    <property type="entry name" value="Winged helix-like DNA-binding domain superfamily/Winged helix DNA-binding domain"/>
    <property type="match status" value="1"/>
</dbReference>
<dbReference type="AlphaFoldDB" id="A0AAW5PF59"/>
<proteinExistence type="predicted"/>
<feature type="domain" description="HTH marR-type" evidence="1">
    <location>
        <begin position="24"/>
        <end position="160"/>
    </location>
</feature>
<sequence>MHVLGGDAMPVKKKVQDTHNSAELKSLHLSMVSLASVMNRPRNDEMLIQAAGLKLDQALFRLLVMIERVGPIGVVDLADRLGRDYTTISRQVAKLASMELVTRRGNPEDRRTREATIAPKGKDMTDRLDAARERIGREIFASWSAQDVSELVRLMAKFAGALESREREP</sequence>
<dbReference type="InterPro" id="IPR039422">
    <property type="entry name" value="MarR/SlyA-like"/>
</dbReference>
<accession>A0AAW5PF59</accession>
<organism evidence="2 3">
    <name type="scientific">Stenotrophomonas rhizophila</name>
    <dbReference type="NCBI Taxonomy" id="216778"/>
    <lineage>
        <taxon>Bacteria</taxon>
        <taxon>Pseudomonadati</taxon>
        <taxon>Pseudomonadota</taxon>
        <taxon>Gammaproteobacteria</taxon>
        <taxon>Lysobacterales</taxon>
        <taxon>Lysobacteraceae</taxon>
        <taxon>Stenotrophomonas</taxon>
    </lineage>
</organism>
<keyword evidence="2" id="KW-0238">DNA-binding</keyword>
<evidence type="ECO:0000259" key="1">
    <source>
        <dbReference type="PROSITE" id="PS50995"/>
    </source>
</evidence>
<dbReference type="Pfam" id="PF01047">
    <property type="entry name" value="MarR"/>
    <property type="match status" value="1"/>
</dbReference>
<reference evidence="2" key="1">
    <citation type="submission" date="2022-08" db="EMBL/GenBank/DDBJ databases">
        <title>Genomic analyses of the natural microbiome of Caenorhabditis elegans.</title>
        <authorList>
            <person name="Samuel B."/>
        </authorList>
    </citation>
    <scope>NUCLEOTIDE SEQUENCE</scope>
    <source>
        <strain evidence="2">BIGb0277</strain>
    </source>
</reference>
<dbReference type="InterPro" id="IPR036388">
    <property type="entry name" value="WH-like_DNA-bd_sf"/>
</dbReference>
<name>A0AAW5PF59_9GAMM</name>
<dbReference type="PRINTS" id="PR00598">
    <property type="entry name" value="HTHMARR"/>
</dbReference>
<dbReference type="EMBL" id="JANUEK010000002">
    <property type="protein sequence ID" value="MCS4279043.1"/>
    <property type="molecule type" value="Genomic_DNA"/>
</dbReference>
<comment type="caution">
    <text evidence="2">The sequence shown here is derived from an EMBL/GenBank/DDBJ whole genome shotgun (WGS) entry which is preliminary data.</text>
</comment>
<dbReference type="GO" id="GO:0003700">
    <property type="term" value="F:DNA-binding transcription factor activity"/>
    <property type="evidence" value="ECO:0007669"/>
    <property type="project" value="InterPro"/>
</dbReference>